<keyword evidence="2" id="KW-1003">Cell membrane</keyword>
<feature type="transmembrane region" description="Helical" evidence="10">
    <location>
        <begin position="27"/>
        <end position="48"/>
    </location>
</feature>
<dbReference type="EnsemblMetazoa" id="LLOJ010777-RA">
    <property type="protein sequence ID" value="LLOJ010777-PA"/>
    <property type="gene ID" value="LLOJ010777"/>
</dbReference>
<evidence type="ECO:0000256" key="4">
    <source>
        <dbReference type="ARBA" id="ARBA00022692"/>
    </source>
</evidence>
<name>A0A240SXY0_LUTLO</name>
<organism evidence="11 12">
    <name type="scientific">Lutzomyia longipalpis</name>
    <name type="common">Sand fly</name>
    <dbReference type="NCBI Taxonomy" id="7200"/>
    <lineage>
        <taxon>Eukaryota</taxon>
        <taxon>Metazoa</taxon>
        <taxon>Ecdysozoa</taxon>
        <taxon>Arthropoda</taxon>
        <taxon>Hexapoda</taxon>
        <taxon>Insecta</taxon>
        <taxon>Pterygota</taxon>
        <taxon>Neoptera</taxon>
        <taxon>Endopterygota</taxon>
        <taxon>Diptera</taxon>
        <taxon>Nematocera</taxon>
        <taxon>Psychodoidea</taxon>
        <taxon>Psychodidae</taxon>
        <taxon>Lutzomyia</taxon>
        <taxon>Lutzomyia</taxon>
    </lineage>
</organism>
<keyword evidence="12" id="KW-1185">Reference proteome</keyword>
<evidence type="ECO:0000313" key="12">
    <source>
        <dbReference type="Proteomes" id="UP000092461"/>
    </source>
</evidence>
<dbReference type="GO" id="GO:0005549">
    <property type="term" value="F:odorant binding"/>
    <property type="evidence" value="ECO:0007669"/>
    <property type="project" value="InterPro"/>
</dbReference>
<dbReference type="PANTHER" id="PTHR21137">
    <property type="entry name" value="ODORANT RECEPTOR"/>
    <property type="match status" value="1"/>
</dbReference>
<feature type="transmembrane region" description="Helical" evidence="10">
    <location>
        <begin position="276"/>
        <end position="300"/>
    </location>
</feature>
<evidence type="ECO:0000256" key="5">
    <source>
        <dbReference type="ARBA" id="ARBA00022725"/>
    </source>
</evidence>
<evidence type="ECO:0000256" key="6">
    <source>
        <dbReference type="ARBA" id="ARBA00022989"/>
    </source>
</evidence>
<evidence type="ECO:0000256" key="7">
    <source>
        <dbReference type="ARBA" id="ARBA00023136"/>
    </source>
</evidence>
<dbReference type="GO" id="GO:0007165">
    <property type="term" value="P:signal transduction"/>
    <property type="evidence" value="ECO:0007669"/>
    <property type="project" value="UniProtKB-KW"/>
</dbReference>
<feature type="transmembrane region" description="Helical" evidence="10">
    <location>
        <begin position="60"/>
        <end position="80"/>
    </location>
</feature>
<comment type="subcellular location">
    <subcellularLocation>
        <location evidence="1 10">Cell membrane</location>
        <topology evidence="1 10">Multi-pass membrane protein</topology>
    </subcellularLocation>
</comment>
<feature type="transmembrane region" description="Helical" evidence="10">
    <location>
        <begin position="352"/>
        <end position="371"/>
    </location>
</feature>
<keyword evidence="5 10" id="KW-0552">Olfaction</keyword>
<evidence type="ECO:0000256" key="2">
    <source>
        <dbReference type="ARBA" id="ARBA00022475"/>
    </source>
</evidence>
<sequence length="372" mass="43186">MNFEKFIKLLKFCITSRTLRRVSGDSLYLSIFFIFLTFSMSIFVYFTINNIKKIMVDDNVDFMKVLFTVLMCLGCTQMLLKNYAIIPFHEEVESLLNWILDHHAKTEEDEIIQKVSQEEFAKALKYSELLFKIFFTMFMVPAMVCSYKFALSDYLIIAIPGLDQGSTVFVHKLLTIIFTYILTSWTVFSDMAIVFIGIYLIFFLKSINRLINVFGENSEVQKMPKFLICIIEKHAEMIRILRLFNESVKFISLMQLISSTLTFLVVIFFVQLFPNYLLLHIMLASLLSQLALLCFFGEIIRSESKEIFKNLYQTNWYDLSLKDQKIILLMMTNSLQVIGLKAGGLYDVGLMALVQILKLSVSYAAIIMTFTQ</sequence>
<keyword evidence="9 10" id="KW-0807">Transducer</keyword>
<evidence type="ECO:0000256" key="8">
    <source>
        <dbReference type="ARBA" id="ARBA00023170"/>
    </source>
</evidence>
<evidence type="ECO:0000256" key="9">
    <source>
        <dbReference type="ARBA" id="ARBA00023224"/>
    </source>
</evidence>
<dbReference type="PANTHER" id="PTHR21137:SF35">
    <property type="entry name" value="ODORANT RECEPTOR 19A-RELATED"/>
    <property type="match status" value="1"/>
</dbReference>
<dbReference type="GO" id="GO:0004984">
    <property type="term" value="F:olfactory receptor activity"/>
    <property type="evidence" value="ECO:0007669"/>
    <property type="project" value="InterPro"/>
</dbReference>
<evidence type="ECO:0000313" key="11">
    <source>
        <dbReference type="EnsemblMetazoa" id="LLOJ010777-PA"/>
    </source>
</evidence>
<dbReference type="InterPro" id="IPR004117">
    <property type="entry name" value="7tm6_olfct_rcpt"/>
</dbReference>
<dbReference type="Pfam" id="PF02949">
    <property type="entry name" value="7tm_6"/>
    <property type="match status" value="1"/>
</dbReference>
<keyword evidence="8 10" id="KW-0675">Receptor</keyword>
<keyword evidence="4 10" id="KW-0812">Transmembrane</keyword>
<dbReference type="AlphaFoldDB" id="A0A240SXY0"/>
<proteinExistence type="inferred from homology"/>
<dbReference type="VEuPathDB" id="VectorBase:LLONM1_008697"/>
<feature type="transmembrane region" description="Helical" evidence="10">
    <location>
        <begin position="169"/>
        <end position="202"/>
    </location>
</feature>
<protein>
    <recommendedName>
        <fullName evidence="10">Odorant receptor</fullName>
    </recommendedName>
</protein>
<dbReference type="EMBL" id="AJWK01019100">
    <property type="status" value="NOT_ANNOTATED_CDS"/>
    <property type="molecule type" value="Genomic_DNA"/>
</dbReference>
<accession>A0A240SXY0</accession>
<comment type="similarity">
    <text evidence="10">Belongs to the insect chemoreceptor superfamily. Heteromeric odorant receptor channel (TC 1.A.69) family.</text>
</comment>
<keyword evidence="6 10" id="KW-1133">Transmembrane helix</keyword>
<feature type="transmembrane region" description="Helical" evidence="10">
    <location>
        <begin position="129"/>
        <end position="149"/>
    </location>
</feature>
<evidence type="ECO:0000256" key="3">
    <source>
        <dbReference type="ARBA" id="ARBA00022606"/>
    </source>
</evidence>
<dbReference type="VEuPathDB" id="VectorBase:LLOJ010777"/>
<evidence type="ECO:0000256" key="10">
    <source>
        <dbReference type="RuleBase" id="RU351113"/>
    </source>
</evidence>
<reference evidence="11" key="1">
    <citation type="submission" date="2020-05" db="UniProtKB">
        <authorList>
            <consortium name="EnsemblMetazoa"/>
        </authorList>
    </citation>
    <scope>IDENTIFICATION</scope>
    <source>
        <strain evidence="11">Jacobina</strain>
    </source>
</reference>
<dbReference type="Proteomes" id="UP000092461">
    <property type="component" value="Unassembled WGS sequence"/>
</dbReference>
<feature type="transmembrane region" description="Helical" evidence="10">
    <location>
        <begin position="250"/>
        <end position="270"/>
    </location>
</feature>
<keyword evidence="7 10" id="KW-0472">Membrane</keyword>
<dbReference type="GO" id="GO:0005886">
    <property type="term" value="C:plasma membrane"/>
    <property type="evidence" value="ECO:0007669"/>
    <property type="project" value="UniProtKB-SubCell"/>
</dbReference>
<keyword evidence="3 10" id="KW-0716">Sensory transduction</keyword>
<evidence type="ECO:0000256" key="1">
    <source>
        <dbReference type="ARBA" id="ARBA00004651"/>
    </source>
</evidence>